<dbReference type="Gene3D" id="3.40.366.10">
    <property type="entry name" value="Malonyl-Coenzyme A Acyl Carrier Protein, domain 2"/>
    <property type="match status" value="1"/>
</dbReference>
<dbReference type="Pfam" id="PF00698">
    <property type="entry name" value="Acyl_transf_1"/>
    <property type="match status" value="1"/>
</dbReference>
<accession>S7UGC4</accession>
<reference evidence="4 5" key="2">
    <citation type="submission" date="2013-05" db="EMBL/GenBank/DDBJ databases">
        <authorList>
            <person name="Sibley D."/>
            <person name="Venepally P."/>
            <person name="Karamycheva S."/>
            <person name="Hadjithomas M."/>
            <person name="Khan A."/>
            <person name="Brunk B."/>
            <person name="Roos D."/>
            <person name="Caler E."/>
            <person name="Lorenzi H."/>
        </authorList>
    </citation>
    <scope>NUCLEOTIDE SEQUENCE [LARGE SCALE GENOMIC DNA]</scope>
    <source>
        <strain evidence="4 5">GT1</strain>
    </source>
</reference>
<keyword evidence="2" id="KW-0597">Phosphoprotein</keyword>
<sequence length="487" mass="51539">MIDSACSSSLVAVDYANMDLRQGRSEVALVAGVNIMPTTDPYVHCCKARMLSPDCRCKTFAANANGYVRSEGCAALLLERTATPTRRNITPYGRLLGTANNHVGRSASITSPNGPAQQAVIRAALRSANVNSPLSVAVVETHGTGTSLGDPIEIGALQAVYGQGTSADTPLVLGALKSRIGHTEGAAGIAGFIKLICSLRQRIAPPNLHLKTFNPHIDISTADSSRPFLFPTKAYPLDTLMTGEKTEALLGAVSSFGFGGSNAHAIVEVPARQGPTGRDAAYAGLRGADAATEAHQPMVWLFTGQGSQYVNMAKSLYETEESFRQTVKECSAYLATEKLLPTEGPSSLEDIIYPGQDADAEEAEHLLMQTQYSQVAIFVVELALTRVLKERGLRPAAVLGHSLGEYAAAVTAGVFSWRDALRVVAVRARIMSEQDPQDGVMAACRLSAAEVQAALDSDLKNLKSVAVAADNGPRSVVVSGRRSEVEE</sequence>
<dbReference type="SUPFAM" id="SSF55048">
    <property type="entry name" value="Probable ACP-binding domain of malonyl-CoA ACP transacylase"/>
    <property type="match status" value="1"/>
</dbReference>
<dbReference type="SUPFAM" id="SSF53901">
    <property type="entry name" value="Thiolase-like"/>
    <property type="match status" value="2"/>
</dbReference>
<comment type="caution">
    <text evidence="4">The sequence shown here is derived from an EMBL/GenBank/DDBJ whole genome shotgun (WGS) entry which is preliminary data.</text>
</comment>
<gene>
    <name evidence="4" type="ORF">TGGT1_411570</name>
</gene>
<dbReference type="InterPro" id="IPR016039">
    <property type="entry name" value="Thiolase-like"/>
</dbReference>
<dbReference type="AlphaFoldDB" id="S7UGC4"/>
<dbReference type="InterPro" id="IPR001227">
    <property type="entry name" value="Ac_transferase_dom_sf"/>
</dbReference>
<reference evidence="4 5" key="1">
    <citation type="submission" date="2006-05" db="EMBL/GenBank/DDBJ databases">
        <authorList>
            <person name="Paulsen I."/>
        </authorList>
    </citation>
    <scope>NUCLEOTIDE SEQUENCE [LARGE SCALE GENOMIC DNA]</scope>
    <source>
        <strain evidence="4 5">GT1</strain>
    </source>
</reference>
<dbReference type="InterPro" id="IPR020841">
    <property type="entry name" value="PKS_Beta-ketoAc_synthase_dom"/>
</dbReference>
<evidence type="ECO:0000313" key="5">
    <source>
        <dbReference type="Proteomes" id="UP000005641"/>
    </source>
</evidence>
<name>S7UGC4_TOXGG</name>
<dbReference type="InterPro" id="IPR014043">
    <property type="entry name" value="Acyl_transferase_dom"/>
</dbReference>
<dbReference type="CDD" id="cd00833">
    <property type="entry name" value="PKS"/>
    <property type="match status" value="1"/>
</dbReference>
<dbReference type="SMR" id="S7UGC4"/>
<dbReference type="InterPro" id="IPR050091">
    <property type="entry name" value="PKS_NRPS_Biosynth_Enz"/>
</dbReference>
<dbReference type="InterPro" id="IPR014030">
    <property type="entry name" value="Ketoacyl_synth_N"/>
</dbReference>
<dbReference type="SUPFAM" id="SSF52151">
    <property type="entry name" value="FabD/lysophospholipase-like"/>
    <property type="match status" value="1"/>
</dbReference>
<dbReference type="Proteomes" id="UP000005641">
    <property type="component" value="Unassembled WGS sequence"/>
</dbReference>
<dbReference type="GO" id="GO:0006633">
    <property type="term" value="P:fatty acid biosynthetic process"/>
    <property type="evidence" value="ECO:0007669"/>
    <property type="project" value="TreeGrafter"/>
</dbReference>
<dbReference type="VEuPathDB" id="ToxoDB:TGGT1_411570"/>
<evidence type="ECO:0000259" key="3">
    <source>
        <dbReference type="PROSITE" id="PS52004"/>
    </source>
</evidence>
<evidence type="ECO:0000256" key="2">
    <source>
        <dbReference type="ARBA" id="ARBA00022553"/>
    </source>
</evidence>
<dbReference type="PROSITE" id="PS52004">
    <property type="entry name" value="KS3_2"/>
    <property type="match status" value="1"/>
</dbReference>
<dbReference type="InterPro" id="IPR016035">
    <property type="entry name" value="Acyl_Trfase/lysoPLipase"/>
</dbReference>
<dbReference type="InterPro" id="IPR014031">
    <property type="entry name" value="Ketoacyl_synth_C"/>
</dbReference>
<organism evidence="4 5">
    <name type="scientific">Toxoplasma gondii (strain ATCC 50853 / GT1)</name>
    <dbReference type="NCBI Taxonomy" id="507601"/>
    <lineage>
        <taxon>Eukaryota</taxon>
        <taxon>Sar</taxon>
        <taxon>Alveolata</taxon>
        <taxon>Apicomplexa</taxon>
        <taxon>Conoidasida</taxon>
        <taxon>Coccidia</taxon>
        <taxon>Eucoccidiorida</taxon>
        <taxon>Eimeriorina</taxon>
        <taxon>Sarcocystidae</taxon>
        <taxon>Toxoplasma</taxon>
    </lineage>
</organism>
<dbReference type="SMART" id="SM00827">
    <property type="entry name" value="PKS_AT"/>
    <property type="match status" value="1"/>
</dbReference>
<proteinExistence type="predicted"/>
<evidence type="ECO:0000313" key="4">
    <source>
        <dbReference type="EMBL" id="EPR56740.1"/>
    </source>
</evidence>
<dbReference type="SMART" id="SM00825">
    <property type="entry name" value="PKS_KS"/>
    <property type="match status" value="1"/>
</dbReference>
<keyword evidence="1" id="KW-0596">Phosphopantetheine</keyword>
<dbReference type="InterPro" id="IPR016036">
    <property type="entry name" value="Malonyl_transacylase_ACP-bd"/>
</dbReference>
<dbReference type="EMBL" id="AAQM03000510">
    <property type="protein sequence ID" value="EPR56740.1"/>
    <property type="molecule type" value="Genomic_DNA"/>
</dbReference>
<dbReference type="PANTHER" id="PTHR43775:SF37">
    <property type="entry name" value="SI:DKEY-61P9.11"/>
    <property type="match status" value="1"/>
</dbReference>
<dbReference type="GO" id="GO:0004312">
    <property type="term" value="F:fatty acid synthase activity"/>
    <property type="evidence" value="ECO:0007669"/>
    <property type="project" value="TreeGrafter"/>
</dbReference>
<dbReference type="Gene3D" id="3.30.70.250">
    <property type="entry name" value="Malonyl-CoA ACP transacylase, ACP-binding"/>
    <property type="match status" value="1"/>
</dbReference>
<dbReference type="PANTHER" id="PTHR43775">
    <property type="entry name" value="FATTY ACID SYNTHASE"/>
    <property type="match status" value="1"/>
</dbReference>
<evidence type="ECO:0000256" key="1">
    <source>
        <dbReference type="ARBA" id="ARBA00022450"/>
    </source>
</evidence>
<dbReference type="Gene3D" id="3.40.47.10">
    <property type="match status" value="1"/>
</dbReference>
<feature type="domain" description="Ketosynthase family 3 (KS3)" evidence="3">
    <location>
        <begin position="1"/>
        <end position="269"/>
    </location>
</feature>
<feature type="non-terminal residue" evidence="4">
    <location>
        <position position="487"/>
    </location>
</feature>
<protein>
    <submittedName>
        <fullName evidence="4">Polyketide synthase</fullName>
    </submittedName>
</protein>
<dbReference type="Pfam" id="PF02801">
    <property type="entry name" value="Ketoacyl-synt_C"/>
    <property type="match status" value="1"/>
</dbReference>
<dbReference type="Pfam" id="PF00109">
    <property type="entry name" value="ketoacyl-synt"/>
    <property type="match status" value="1"/>
</dbReference>